<proteinExistence type="predicted"/>
<organism evidence="1 2">
    <name type="scientific">Enemella evansiae</name>
    <dbReference type="NCBI Taxonomy" id="2016499"/>
    <lineage>
        <taxon>Bacteria</taxon>
        <taxon>Bacillati</taxon>
        <taxon>Actinomycetota</taxon>
        <taxon>Actinomycetes</taxon>
        <taxon>Propionibacteriales</taxon>
        <taxon>Propionibacteriaceae</taxon>
        <taxon>Enemella</taxon>
    </lineage>
</organism>
<accession>A0A255GJZ5</accession>
<dbReference type="RefSeq" id="WP_094405029.1">
    <property type="nucleotide sequence ID" value="NZ_NMVN01000002.1"/>
</dbReference>
<keyword evidence="2" id="KW-1185">Reference proteome</keyword>
<gene>
    <name evidence="1" type="ORF">CGZ94_05490</name>
</gene>
<evidence type="ECO:0000313" key="1">
    <source>
        <dbReference type="EMBL" id="OYO16168.1"/>
    </source>
</evidence>
<dbReference type="OrthoDB" id="3541690at2"/>
<dbReference type="AlphaFoldDB" id="A0A255GJZ5"/>
<sequence>MAEPTLPEPYSDAVRALYSGNLDDFVATRTALARTATQSDDRAVAAQIKKLRKPTRGGWLLNLLAADDGELVQQVRQLGAELAAAHRDSDAAALRRLTAERGRLLRTAGARLAELGAAHGWQPTQSALAEATETLQAALADPELGERIAAGAMAATVRAAGFGPVDLFAPLACGFWRCLAAFCCRYVS</sequence>
<comment type="caution">
    <text evidence="1">The sequence shown here is derived from an EMBL/GenBank/DDBJ whole genome shotgun (WGS) entry which is preliminary data.</text>
</comment>
<protein>
    <submittedName>
        <fullName evidence="1">Uncharacterized protein</fullName>
    </submittedName>
</protein>
<dbReference type="Proteomes" id="UP000215896">
    <property type="component" value="Unassembled WGS sequence"/>
</dbReference>
<reference evidence="1 2" key="1">
    <citation type="submission" date="2017-07" db="EMBL/GenBank/DDBJ databases">
        <title>Draft whole genome sequences of clinical Proprionibacteriaceae strains.</title>
        <authorList>
            <person name="Bernier A.-M."/>
            <person name="Bernard K."/>
            <person name="Domingo M.-C."/>
        </authorList>
    </citation>
    <scope>NUCLEOTIDE SEQUENCE [LARGE SCALE GENOMIC DNA]</scope>
    <source>
        <strain evidence="1 2">NML 030167</strain>
    </source>
</reference>
<dbReference type="EMBL" id="NMVO01000005">
    <property type="protein sequence ID" value="OYO16168.1"/>
    <property type="molecule type" value="Genomic_DNA"/>
</dbReference>
<accession>A0A4R6LL17</accession>
<name>A0A255GJZ5_9ACTN</name>
<evidence type="ECO:0000313" key="2">
    <source>
        <dbReference type="Proteomes" id="UP000215896"/>
    </source>
</evidence>